<reference evidence="2" key="1">
    <citation type="journal article" date="2019" name="Int. J. Syst. Evol. Microbiol.">
        <title>The Global Catalogue of Microorganisms (GCM) 10K type strain sequencing project: providing services to taxonomists for standard genome sequencing and annotation.</title>
        <authorList>
            <consortium name="The Broad Institute Genomics Platform"/>
            <consortium name="The Broad Institute Genome Sequencing Center for Infectious Disease"/>
            <person name="Wu L."/>
            <person name="Ma J."/>
        </authorList>
    </citation>
    <scope>NUCLEOTIDE SEQUENCE [LARGE SCALE GENOMIC DNA]</scope>
    <source>
        <strain evidence="2">CGMCC 1.13574</strain>
    </source>
</reference>
<organism evidence="1 2">
    <name type="scientific">Tumebacillus lipolyticus</name>
    <dbReference type="NCBI Taxonomy" id="1280370"/>
    <lineage>
        <taxon>Bacteria</taxon>
        <taxon>Bacillati</taxon>
        <taxon>Bacillota</taxon>
        <taxon>Bacilli</taxon>
        <taxon>Bacillales</taxon>
        <taxon>Alicyclobacillaceae</taxon>
        <taxon>Tumebacillus</taxon>
    </lineage>
</organism>
<dbReference type="Proteomes" id="UP001597343">
    <property type="component" value="Unassembled WGS sequence"/>
</dbReference>
<protein>
    <submittedName>
        <fullName evidence="1">DUF2935 domain-containing protein</fullName>
    </submittedName>
</protein>
<dbReference type="Gene3D" id="1.20.1260.120">
    <property type="entry name" value="Protein of unknown function DUF2935"/>
    <property type="match status" value="1"/>
</dbReference>
<comment type="caution">
    <text evidence="1">The sequence shown here is derived from an EMBL/GenBank/DDBJ whole genome shotgun (WGS) entry which is preliminary data.</text>
</comment>
<evidence type="ECO:0000313" key="2">
    <source>
        <dbReference type="Proteomes" id="UP001597343"/>
    </source>
</evidence>
<dbReference type="EMBL" id="JBHUIO010000002">
    <property type="protein sequence ID" value="MFD2168681.1"/>
    <property type="molecule type" value="Genomic_DNA"/>
</dbReference>
<sequence length="141" mass="16293">MQFAYGDRMPLRILDEVQFWKLQEAEHTVVIRQMVPQLERTFVEALERWENALSQTHAQVERYIESLVRLGHRVSKELQEQIINLTSFSFQQSQSFISLLNQIEAGSTALKSIPVANVVLHHIRRESEYFLGVAQAILADG</sequence>
<gene>
    <name evidence="1" type="ORF">ACFSOY_01430</name>
</gene>
<dbReference type="RefSeq" id="WP_386043613.1">
    <property type="nucleotide sequence ID" value="NZ_JBHUIO010000002.1"/>
</dbReference>
<dbReference type="Pfam" id="PF11155">
    <property type="entry name" value="DUF2935"/>
    <property type="match status" value="1"/>
</dbReference>
<dbReference type="InterPro" id="IPR021328">
    <property type="entry name" value="CotB-like"/>
</dbReference>
<evidence type="ECO:0000313" key="1">
    <source>
        <dbReference type="EMBL" id="MFD2168681.1"/>
    </source>
</evidence>
<keyword evidence="2" id="KW-1185">Reference proteome</keyword>
<accession>A0ABW4ZSV3</accession>
<proteinExistence type="predicted"/>
<dbReference type="SUPFAM" id="SSF158430">
    <property type="entry name" value="Bacillus cereus metalloprotein-like"/>
    <property type="match status" value="1"/>
</dbReference>
<name>A0ABW4ZSV3_9BACL</name>